<organism evidence="2 3">
    <name type="scientific">Halocatena pleomorpha</name>
    <dbReference type="NCBI Taxonomy" id="1785090"/>
    <lineage>
        <taxon>Archaea</taxon>
        <taxon>Methanobacteriati</taxon>
        <taxon>Methanobacteriota</taxon>
        <taxon>Stenosarchaea group</taxon>
        <taxon>Halobacteria</taxon>
        <taxon>Halobacteriales</taxon>
        <taxon>Natronomonadaceae</taxon>
        <taxon>Halocatena</taxon>
    </lineage>
</organism>
<accession>A0A3P3R7W1</accession>
<reference evidence="2 3" key="1">
    <citation type="submission" date="2018-11" db="EMBL/GenBank/DDBJ databases">
        <title>Taxonoimc description of Halomarina strain SPP-AMP-1.</title>
        <authorList>
            <person name="Pal Y."/>
            <person name="Srinivasana K."/>
            <person name="Verma A."/>
            <person name="Kumar P."/>
        </authorList>
    </citation>
    <scope>NUCLEOTIDE SEQUENCE [LARGE SCALE GENOMIC DNA]</scope>
    <source>
        <strain evidence="2 3">SPP-AMP-1</strain>
    </source>
</reference>
<dbReference type="OrthoDB" id="372296at2157"/>
<keyword evidence="3" id="KW-1185">Reference proteome</keyword>
<dbReference type="InterPro" id="IPR025646">
    <property type="entry name" value="DUF4350"/>
</dbReference>
<protein>
    <submittedName>
        <fullName evidence="2">DUF4350 domain-containing protein</fullName>
    </submittedName>
</protein>
<dbReference type="Proteomes" id="UP000282322">
    <property type="component" value="Unassembled WGS sequence"/>
</dbReference>
<dbReference type="EMBL" id="RRCH01000028">
    <property type="protein sequence ID" value="RRJ29455.1"/>
    <property type="molecule type" value="Genomic_DNA"/>
</dbReference>
<dbReference type="InterPro" id="IPR029062">
    <property type="entry name" value="Class_I_gatase-like"/>
</dbReference>
<sequence length="360" mass="39526">MKRSTDYSMPTVVLGGFTLLIVVSLLFAASTSGATFGIYNDAWDGTSNLRSVTEGTGANPQVAHETTAYSQVNPNDTVGIILSPDETYSTADRVRLQRFIRRGGTLLVAGDYRTQTNHLLSMLGTDARLDGRPIRDERRHYRSPAMPIADNVSNQSLVSNVSALTLNHGTVVSPRGATVLVDTSEYGYLDVNQNQKLDDDETISSMPVATVEQIGAGRVFVVSDPSVLINTMLDRPGNRAFVRAVIGNHGTVVLDYSHTSQIPPLKLAVLIIRESALWQLLVGCGCLSLILLWTQRPSGVTQRWNALMARCSDQPPDRVDGQFSSMSESAMVSYLQEQHPNWDAVRIQRIVTAYREERSK</sequence>
<proteinExistence type="predicted"/>
<evidence type="ECO:0000313" key="3">
    <source>
        <dbReference type="Proteomes" id="UP000282322"/>
    </source>
</evidence>
<evidence type="ECO:0000313" key="2">
    <source>
        <dbReference type="EMBL" id="RRJ29455.1"/>
    </source>
</evidence>
<name>A0A3P3R7W1_9EURY</name>
<dbReference type="SUPFAM" id="SSF52317">
    <property type="entry name" value="Class I glutamine amidotransferase-like"/>
    <property type="match status" value="1"/>
</dbReference>
<dbReference type="AlphaFoldDB" id="A0A3P3R7W1"/>
<dbReference type="Pfam" id="PF14258">
    <property type="entry name" value="DUF4350"/>
    <property type="match status" value="1"/>
</dbReference>
<evidence type="ECO:0000259" key="1">
    <source>
        <dbReference type="Pfam" id="PF14258"/>
    </source>
</evidence>
<comment type="caution">
    <text evidence="2">The sequence shown here is derived from an EMBL/GenBank/DDBJ whole genome shotgun (WGS) entry which is preliminary data.</text>
</comment>
<feature type="domain" description="DUF4350" evidence="1">
    <location>
        <begin position="39"/>
        <end position="244"/>
    </location>
</feature>
<gene>
    <name evidence="2" type="ORF">EIK79_12505</name>
</gene>